<proteinExistence type="predicted"/>
<evidence type="ECO:0000256" key="4">
    <source>
        <dbReference type="ARBA" id="ARBA00022833"/>
    </source>
</evidence>
<dbReference type="Proteomes" id="UP000609346">
    <property type="component" value="Unassembled WGS sequence"/>
</dbReference>
<dbReference type="SUPFAM" id="SSF55031">
    <property type="entry name" value="Bacterial exopeptidase dimerisation domain"/>
    <property type="match status" value="1"/>
</dbReference>
<dbReference type="InterPro" id="IPR002933">
    <property type="entry name" value="Peptidase_M20"/>
</dbReference>
<dbReference type="InterPro" id="IPR036264">
    <property type="entry name" value="Bact_exopeptidase_dim_dom"/>
</dbReference>
<dbReference type="PROSITE" id="PS00758">
    <property type="entry name" value="ARGE_DAPE_CPG2_1"/>
    <property type="match status" value="1"/>
</dbReference>
<dbReference type="PANTHER" id="PTHR43808:SF28">
    <property type="entry name" value="[LYSW]-LYSINE_[LYSW]-ORNITHINE HYDROLASE"/>
    <property type="match status" value="1"/>
</dbReference>
<dbReference type="InterPro" id="IPR050072">
    <property type="entry name" value="Peptidase_M20A"/>
</dbReference>
<evidence type="ECO:0000256" key="2">
    <source>
        <dbReference type="ARBA" id="ARBA00022723"/>
    </source>
</evidence>
<sequence length="400" mass="42767">MNTQSEVNRQPKVNREELIALTQRLIRAKSLSGEEQEAACIIRETMLELGYDEVWIDAYGSVIGKVQGSGGGASVLFDGHIDTVPINSPEKWTHDPFGGEIVDGIMYGRGTSDMKASVAAAVLAVGEIAREARRTGNRPKGDLYVSGTVFEEVFEGVALGKVLETIKPDLVVIMEATGLKLNVGQRGRAEVSIVAHGRSAHSSNPDVGINAVYAMNPVIDALTTMEPTEQAALGRGISVVTDIISSPYPGASVVPDRCEITIDRRLLVGEDSSFVKSQYESLLPAEGTYEVKIAKAELECYTGAVLGGERFFPAWLADEGDPWVEQTLQALRGIGQDPSIGVYSFCTNGSCSAGTAGIPTIGYGPSYEHVAHIVDEYIELDQLEQAAEGYYAIAAHIAGQ</sequence>
<dbReference type="Gene3D" id="3.30.70.360">
    <property type="match status" value="1"/>
</dbReference>
<accession>A0ABR8MTE9</accession>
<comment type="cofactor">
    <cofactor evidence="1">
        <name>Zn(2+)</name>
        <dbReference type="ChEBI" id="CHEBI:29105"/>
    </cofactor>
</comment>
<dbReference type="EMBL" id="JACXZA010000002">
    <property type="protein sequence ID" value="MBD3919242.1"/>
    <property type="molecule type" value="Genomic_DNA"/>
</dbReference>
<dbReference type="SUPFAM" id="SSF53187">
    <property type="entry name" value="Zn-dependent exopeptidases"/>
    <property type="match status" value="1"/>
</dbReference>
<dbReference type="Pfam" id="PF07687">
    <property type="entry name" value="M20_dimer"/>
    <property type="match status" value="1"/>
</dbReference>
<dbReference type="Gene3D" id="3.40.630.10">
    <property type="entry name" value="Zn peptidases"/>
    <property type="match status" value="2"/>
</dbReference>
<reference evidence="6 7" key="1">
    <citation type="submission" date="2020-09" db="EMBL/GenBank/DDBJ databases">
        <title>Paenibacillus sp. strain PR3 16S rRNA gene Genome sequencing and assembly.</title>
        <authorList>
            <person name="Kim J."/>
        </authorList>
    </citation>
    <scope>NUCLEOTIDE SEQUENCE [LARGE SCALE GENOMIC DNA]</scope>
    <source>
        <strain evidence="6 7">PR3</strain>
    </source>
</reference>
<dbReference type="RefSeq" id="WP_191203500.1">
    <property type="nucleotide sequence ID" value="NZ_JACXZA010000002.1"/>
</dbReference>
<feature type="domain" description="Peptidase M20 dimerisation" evidence="5">
    <location>
        <begin position="183"/>
        <end position="285"/>
    </location>
</feature>
<evidence type="ECO:0000313" key="7">
    <source>
        <dbReference type="Proteomes" id="UP000609346"/>
    </source>
</evidence>
<dbReference type="InterPro" id="IPR011650">
    <property type="entry name" value="Peptidase_M20_dimer"/>
</dbReference>
<keyword evidence="2" id="KW-0479">Metal-binding</keyword>
<dbReference type="NCBIfam" id="NF009555">
    <property type="entry name" value="PRK13004.1"/>
    <property type="match status" value="1"/>
</dbReference>
<protein>
    <submittedName>
        <fullName evidence="6">YgeY family selenium metabolism-linked hydrolase</fullName>
    </submittedName>
</protein>
<dbReference type="PANTHER" id="PTHR43808">
    <property type="entry name" value="ACETYLORNITHINE DEACETYLASE"/>
    <property type="match status" value="1"/>
</dbReference>
<organism evidence="6 7">
    <name type="scientific">Paenibacillus terricola</name>
    <dbReference type="NCBI Taxonomy" id="2763503"/>
    <lineage>
        <taxon>Bacteria</taxon>
        <taxon>Bacillati</taxon>
        <taxon>Bacillota</taxon>
        <taxon>Bacilli</taxon>
        <taxon>Bacillales</taxon>
        <taxon>Paenibacillaceae</taxon>
        <taxon>Paenibacillus</taxon>
    </lineage>
</organism>
<comment type="caution">
    <text evidence="6">The sequence shown here is derived from an EMBL/GenBank/DDBJ whole genome shotgun (WGS) entry which is preliminary data.</text>
</comment>
<keyword evidence="7" id="KW-1185">Reference proteome</keyword>
<dbReference type="GO" id="GO:0016787">
    <property type="term" value="F:hydrolase activity"/>
    <property type="evidence" value="ECO:0007669"/>
    <property type="project" value="UniProtKB-KW"/>
</dbReference>
<keyword evidence="4" id="KW-0862">Zinc</keyword>
<evidence type="ECO:0000313" key="6">
    <source>
        <dbReference type="EMBL" id="MBD3919242.1"/>
    </source>
</evidence>
<name>A0ABR8MTE9_9BACL</name>
<gene>
    <name evidence="6" type="ORF">H8B09_10800</name>
</gene>
<evidence type="ECO:0000259" key="5">
    <source>
        <dbReference type="Pfam" id="PF07687"/>
    </source>
</evidence>
<dbReference type="InterPro" id="IPR001261">
    <property type="entry name" value="ArgE/DapE_CS"/>
</dbReference>
<keyword evidence="3 6" id="KW-0378">Hydrolase</keyword>
<dbReference type="Pfam" id="PF01546">
    <property type="entry name" value="Peptidase_M20"/>
    <property type="match status" value="1"/>
</dbReference>
<evidence type="ECO:0000256" key="1">
    <source>
        <dbReference type="ARBA" id="ARBA00001947"/>
    </source>
</evidence>
<evidence type="ECO:0000256" key="3">
    <source>
        <dbReference type="ARBA" id="ARBA00022801"/>
    </source>
</evidence>